<dbReference type="PANTHER" id="PTHR31623:SF28">
    <property type="entry name" value="BAHD ACYLTRANSFERASE"/>
    <property type="match status" value="1"/>
</dbReference>
<gene>
    <name evidence="4" type="ORF">CEURO_LOCUS16573</name>
</gene>
<comment type="similarity">
    <text evidence="1">Belongs to the plant acyltransferase family.</text>
</comment>
<reference evidence="4" key="1">
    <citation type="submission" date="2022-07" db="EMBL/GenBank/DDBJ databases">
        <authorList>
            <person name="Macas J."/>
            <person name="Novak P."/>
            <person name="Neumann P."/>
        </authorList>
    </citation>
    <scope>NUCLEOTIDE SEQUENCE</scope>
</reference>
<dbReference type="OrthoDB" id="671439at2759"/>
<evidence type="ECO:0000313" key="4">
    <source>
        <dbReference type="EMBL" id="CAH9104536.1"/>
    </source>
</evidence>
<organism evidence="4 5">
    <name type="scientific">Cuscuta europaea</name>
    <name type="common">European dodder</name>
    <dbReference type="NCBI Taxonomy" id="41803"/>
    <lineage>
        <taxon>Eukaryota</taxon>
        <taxon>Viridiplantae</taxon>
        <taxon>Streptophyta</taxon>
        <taxon>Embryophyta</taxon>
        <taxon>Tracheophyta</taxon>
        <taxon>Spermatophyta</taxon>
        <taxon>Magnoliopsida</taxon>
        <taxon>eudicotyledons</taxon>
        <taxon>Gunneridae</taxon>
        <taxon>Pentapetalae</taxon>
        <taxon>asterids</taxon>
        <taxon>lamiids</taxon>
        <taxon>Solanales</taxon>
        <taxon>Convolvulaceae</taxon>
        <taxon>Cuscuteae</taxon>
        <taxon>Cuscuta</taxon>
        <taxon>Cuscuta subgen. Cuscuta</taxon>
    </lineage>
</organism>
<dbReference type="Proteomes" id="UP001152484">
    <property type="component" value="Unassembled WGS sequence"/>
</dbReference>
<dbReference type="Pfam" id="PF02458">
    <property type="entry name" value="Transferase"/>
    <property type="match status" value="1"/>
</dbReference>
<sequence length="446" mass="49766">MMELKVERYEEEEVKPVSPTPESLRTYKLCLTDQLSSTFYTPVVFFYAASSPLHDYDRLKLSLSKALSLLYPLAGRQKDEFTVHCNDEGAQFIRANVTNADLAHLLRHPKVHLLRKLFPRAPYPTTFDPSQPILAVQVNRFLCGGTAVAICLWHGLADAAALVSLIRTWAGFNRGEAAAATHDSFAVDPTAIFPPIKFDVQAAMSSFAEMRRKARGNYIGKRHVFSKQEVERIKDELVVSGRRPTRVEAMSAFVWAAVIRANVLANPKLKMHILTNAVELRGRLVPPLPPTCLGNINQLTAARWEAGAGVTALSLMGRVRESIRRMDDGYVRRLHEGGGYLKAAEIIGERMGEGDGDEVRVLSMSSWFKFEFLEMDFGWGKPRWLGPGHSLGDLALLLDAEDGGIELWMGLPKAVAFHLHRDPAFASHVTFTQIVWEPPPLLPTRL</sequence>
<keyword evidence="3" id="KW-0012">Acyltransferase</keyword>
<evidence type="ECO:0000256" key="1">
    <source>
        <dbReference type="ARBA" id="ARBA00009861"/>
    </source>
</evidence>
<dbReference type="AlphaFoldDB" id="A0A9P1EGD3"/>
<dbReference type="EMBL" id="CAMAPE010000046">
    <property type="protein sequence ID" value="CAH9104536.1"/>
    <property type="molecule type" value="Genomic_DNA"/>
</dbReference>
<evidence type="ECO:0000313" key="5">
    <source>
        <dbReference type="Proteomes" id="UP001152484"/>
    </source>
</evidence>
<name>A0A9P1EGD3_CUSEU</name>
<comment type="caution">
    <text evidence="4">The sequence shown here is derived from an EMBL/GenBank/DDBJ whole genome shotgun (WGS) entry which is preliminary data.</text>
</comment>
<evidence type="ECO:0000256" key="3">
    <source>
        <dbReference type="ARBA" id="ARBA00023315"/>
    </source>
</evidence>
<evidence type="ECO:0008006" key="6">
    <source>
        <dbReference type="Google" id="ProtNLM"/>
    </source>
</evidence>
<dbReference type="PANTHER" id="PTHR31623">
    <property type="entry name" value="F21J9.9"/>
    <property type="match status" value="1"/>
</dbReference>
<keyword evidence="5" id="KW-1185">Reference proteome</keyword>
<evidence type="ECO:0000256" key="2">
    <source>
        <dbReference type="ARBA" id="ARBA00022679"/>
    </source>
</evidence>
<dbReference type="Gene3D" id="3.30.559.10">
    <property type="entry name" value="Chloramphenicol acetyltransferase-like domain"/>
    <property type="match status" value="2"/>
</dbReference>
<dbReference type="InterPro" id="IPR023213">
    <property type="entry name" value="CAT-like_dom_sf"/>
</dbReference>
<accession>A0A9P1EGD3</accession>
<proteinExistence type="inferred from homology"/>
<keyword evidence="2" id="KW-0808">Transferase</keyword>
<protein>
    <recommendedName>
        <fullName evidence="6">BAHD acyltransferase</fullName>
    </recommendedName>
</protein>
<dbReference type="GO" id="GO:0016746">
    <property type="term" value="F:acyltransferase activity"/>
    <property type="evidence" value="ECO:0007669"/>
    <property type="project" value="UniProtKB-KW"/>
</dbReference>